<evidence type="ECO:0000313" key="2">
    <source>
        <dbReference type="EMBL" id="EFE37406.1"/>
    </source>
</evidence>
<feature type="compositionally biased region" description="Polar residues" evidence="1">
    <location>
        <begin position="117"/>
        <end position="128"/>
    </location>
</feature>
<feature type="compositionally biased region" description="Acidic residues" evidence="1">
    <location>
        <begin position="197"/>
        <end position="208"/>
    </location>
</feature>
<name>D4DL65_TRIVH</name>
<evidence type="ECO:0000313" key="3">
    <source>
        <dbReference type="Proteomes" id="UP000008383"/>
    </source>
</evidence>
<dbReference type="HOGENOM" id="CLU_088982_0_0_1"/>
<reference evidence="3" key="1">
    <citation type="journal article" date="2011" name="Genome Biol.">
        <title>Comparative and functional genomics provide insights into the pathogenicity of dermatophytic fungi.</title>
        <authorList>
            <person name="Burmester A."/>
            <person name="Shelest E."/>
            <person name="Gloeckner G."/>
            <person name="Heddergott C."/>
            <person name="Schindler S."/>
            <person name="Staib P."/>
            <person name="Heidel A."/>
            <person name="Felder M."/>
            <person name="Petzold A."/>
            <person name="Szafranski K."/>
            <person name="Feuermann M."/>
            <person name="Pedruzzi I."/>
            <person name="Priebe S."/>
            <person name="Groth M."/>
            <person name="Winkler R."/>
            <person name="Li W."/>
            <person name="Kniemeyer O."/>
            <person name="Schroeckh V."/>
            <person name="Hertweck C."/>
            <person name="Hube B."/>
            <person name="White T.C."/>
            <person name="Platzer M."/>
            <person name="Guthke R."/>
            <person name="Heitman J."/>
            <person name="Woestemeyer J."/>
            <person name="Zipfel P.F."/>
            <person name="Monod M."/>
            <person name="Brakhage A.A."/>
        </authorList>
    </citation>
    <scope>NUCLEOTIDE SEQUENCE [LARGE SCALE GENOMIC DNA]</scope>
    <source>
        <strain evidence="3">HKI 0517</strain>
    </source>
</reference>
<dbReference type="RefSeq" id="XP_003018051.1">
    <property type="nucleotide sequence ID" value="XM_003018005.1"/>
</dbReference>
<feature type="compositionally biased region" description="Polar residues" evidence="1">
    <location>
        <begin position="79"/>
        <end position="89"/>
    </location>
</feature>
<dbReference type="EMBL" id="ACYE01000493">
    <property type="protein sequence ID" value="EFE37406.1"/>
    <property type="molecule type" value="Genomic_DNA"/>
</dbReference>
<protein>
    <submittedName>
        <fullName evidence="2">Uncharacterized protein</fullName>
    </submittedName>
</protein>
<comment type="caution">
    <text evidence="2">The sequence shown here is derived from an EMBL/GenBank/DDBJ whole genome shotgun (WGS) entry which is preliminary data.</text>
</comment>
<organism evidence="2 3">
    <name type="scientific">Trichophyton verrucosum (strain HKI 0517)</name>
    <dbReference type="NCBI Taxonomy" id="663202"/>
    <lineage>
        <taxon>Eukaryota</taxon>
        <taxon>Fungi</taxon>
        <taxon>Dikarya</taxon>
        <taxon>Ascomycota</taxon>
        <taxon>Pezizomycotina</taxon>
        <taxon>Eurotiomycetes</taxon>
        <taxon>Eurotiomycetidae</taxon>
        <taxon>Onygenales</taxon>
        <taxon>Arthrodermataceae</taxon>
        <taxon>Trichophyton</taxon>
    </lineage>
</organism>
<dbReference type="GeneID" id="9579175"/>
<dbReference type="KEGG" id="tve:TRV_07939"/>
<dbReference type="AlphaFoldDB" id="D4DL65"/>
<proteinExistence type="predicted"/>
<dbReference type="Proteomes" id="UP000008383">
    <property type="component" value="Unassembled WGS sequence"/>
</dbReference>
<dbReference type="OrthoDB" id="5420368at2759"/>
<feature type="region of interest" description="Disordered" evidence="1">
    <location>
        <begin position="74"/>
        <end position="138"/>
    </location>
</feature>
<accession>D4DL65</accession>
<gene>
    <name evidence="2" type="ORF">TRV_07939</name>
</gene>
<sequence>MPVRWTSENDQMHTSATTLTNWSRKQLLVKFIETHDISVDPKKISEAWPAENEDARPTPRAITERIHKIRALAKATAAKNGTSAPTTPASRKHGAGGSKSSTKRSRTRGPKKDMSGENGSPHTPTPANNGGPVKKKTTDENLVSNGELEDMFTHRPLGKRVRTNPALPLGMIKYERDTDEEDAMKYESSVSEFAPADGDDKDDDDFMDDLVKDEIV</sequence>
<feature type="region of interest" description="Disordered" evidence="1">
    <location>
        <begin position="180"/>
        <end position="216"/>
    </location>
</feature>
<evidence type="ECO:0000256" key="1">
    <source>
        <dbReference type="SAM" id="MobiDB-lite"/>
    </source>
</evidence>
<keyword evidence="3" id="KW-1185">Reference proteome</keyword>